<dbReference type="Proteomes" id="UP000014634">
    <property type="component" value="Unassembled WGS sequence"/>
</dbReference>
<keyword evidence="1" id="KW-1133">Transmembrane helix</keyword>
<keyword evidence="1" id="KW-0812">Transmembrane</keyword>
<gene>
    <name evidence="2" type="ORF">HMPREF9195_01376</name>
</gene>
<evidence type="ECO:0000313" key="3">
    <source>
        <dbReference type="Proteomes" id="UP000014634"/>
    </source>
</evidence>
<accession>A0AA87NRL0</accession>
<dbReference type="EMBL" id="ATFE01000011">
    <property type="protein sequence ID" value="EPF28480.1"/>
    <property type="molecule type" value="Genomic_DNA"/>
</dbReference>
<organism evidence="2 3">
    <name type="scientific">Treponema medium ATCC 700293</name>
    <dbReference type="NCBI Taxonomy" id="1125700"/>
    <lineage>
        <taxon>Bacteria</taxon>
        <taxon>Pseudomonadati</taxon>
        <taxon>Spirochaetota</taxon>
        <taxon>Spirochaetia</taxon>
        <taxon>Spirochaetales</taxon>
        <taxon>Treponemataceae</taxon>
        <taxon>Treponema</taxon>
    </lineage>
</organism>
<evidence type="ECO:0000256" key="1">
    <source>
        <dbReference type="SAM" id="Phobius"/>
    </source>
</evidence>
<feature type="transmembrane region" description="Helical" evidence="1">
    <location>
        <begin position="12"/>
        <end position="30"/>
    </location>
</feature>
<sequence>MIEYKPYKYTRLIRSVIVSVCMFFSAVVYAQKAETAQSALIDDVPAETPLTDTTAEVPLAQSYQITAVNYNIKGLTQKHPLSQAVPIDTSRIFDSEEVMLRYLDNLEQQFKNIRVIQSVQIDTEYGAPNNEAVIPVMLTIAITDTWNFIVVPYPSFDSNSGFQLKLKMQDFNFIGTLQPLKVDAVYRSTETGQQIFSSSINFALPFKVGAFNLLWDNSFQIVYAYKEAPKINIGTGLTASVKFNKRLSLTFGLLPELAINDRASSQMSITSTSRTHEVSPEREDLIVEPPVEQTEQKRPSGLGYLYPNDRYYFKTTLFVRAPVMITEVKNFGSLVWTPSMSLSGNWAFDGIQADSLRTWTFNWGHTLSLSKVNWELNFRKGLSFSLGNTYAYQFYDKRKMSIGFSASLAGYYPFINRIGIYGRMQFFYHLFGSTSTQAGSTLRGILNKRIDTDTAFTFNLDIPIRIVSLDFQTITGVAWTRFFNCDIQLVPFLDIALSHDKKTGRYYHPADGWYAGGLEVIVYPEKMRSIYVRASVGFDLTELKNLSGLSGRANRDGEAISEIFIGIGLHY</sequence>
<protein>
    <submittedName>
        <fullName evidence="2">Uncharacterized protein</fullName>
    </submittedName>
</protein>
<keyword evidence="1" id="KW-0472">Membrane</keyword>
<name>A0AA87NRL0_TREMD</name>
<proteinExistence type="predicted"/>
<dbReference type="AlphaFoldDB" id="A0AA87NRL0"/>
<dbReference type="RefSeq" id="WP_016523320.1">
    <property type="nucleotide sequence ID" value="NZ_KE332517.1"/>
</dbReference>
<comment type="caution">
    <text evidence="2">The sequence shown here is derived from an EMBL/GenBank/DDBJ whole genome shotgun (WGS) entry which is preliminary data.</text>
</comment>
<evidence type="ECO:0000313" key="2">
    <source>
        <dbReference type="EMBL" id="EPF28480.1"/>
    </source>
</evidence>
<reference evidence="2 3" key="1">
    <citation type="submission" date="2013-04" db="EMBL/GenBank/DDBJ databases">
        <title>The Genome Sequence of Treponema medium ATCC 700293.</title>
        <authorList>
            <consortium name="The Broad Institute Genomics Platform"/>
            <person name="Earl A."/>
            <person name="Ward D."/>
            <person name="Feldgarden M."/>
            <person name="Gevers D."/>
            <person name="Leonetti C."/>
            <person name="Blanton J.M."/>
            <person name="Dewhirst F.E."/>
            <person name="Izard J."/>
            <person name="Walker B."/>
            <person name="Young S."/>
            <person name="Zeng Q."/>
            <person name="Gargeya S."/>
            <person name="Fitzgerald M."/>
            <person name="Haas B."/>
            <person name="Abouelleil A."/>
            <person name="Allen A.W."/>
            <person name="Alvarado L."/>
            <person name="Arachchi H.M."/>
            <person name="Berlin A.M."/>
            <person name="Chapman S.B."/>
            <person name="Gainer-Dewar J."/>
            <person name="Goldberg J."/>
            <person name="Griggs A."/>
            <person name="Gujja S."/>
            <person name="Hansen M."/>
            <person name="Howarth C."/>
            <person name="Imamovic A."/>
            <person name="Ireland A."/>
            <person name="Larimer J."/>
            <person name="McCowan C."/>
            <person name="Murphy C."/>
            <person name="Pearson M."/>
            <person name="Poon T.W."/>
            <person name="Priest M."/>
            <person name="Roberts A."/>
            <person name="Saif S."/>
            <person name="Shea T."/>
            <person name="Sisk P."/>
            <person name="Sykes S."/>
            <person name="Wortman J."/>
            <person name="Nusbaum C."/>
            <person name="Birren B."/>
        </authorList>
    </citation>
    <scope>NUCLEOTIDE SEQUENCE [LARGE SCALE GENOMIC DNA]</scope>
    <source>
        <strain evidence="2 3">ATCC 700293</strain>
    </source>
</reference>